<dbReference type="Pfam" id="PF00582">
    <property type="entry name" value="Usp"/>
    <property type="match status" value="1"/>
</dbReference>
<comment type="subcellular location">
    <subcellularLocation>
        <location evidence="1">Membrane</location>
        <topology evidence="1">Multi-pass membrane protein</topology>
    </subcellularLocation>
</comment>
<dbReference type="InterPro" id="IPR038318">
    <property type="entry name" value="KdpD_sf"/>
</dbReference>
<dbReference type="PROSITE" id="PS50109">
    <property type="entry name" value="HIS_KIN"/>
    <property type="match status" value="1"/>
</dbReference>
<keyword evidence="9" id="KW-0902">Two-component regulatory system</keyword>
<organism evidence="14 15">
    <name type="scientific">Microtetraspora glauca</name>
    <dbReference type="NCBI Taxonomy" id="1996"/>
    <lineage>
        <taxon>Bacteria</taxon>
        <taxon>Bacillati</taxon>
        <taxon>Actinomycetota</taxon>
        <taxon>Actinomycetes</taxon>
        <taxon>Streptosporangiales</taxon>
        <taxon>Streptosporangiaceae</taxon>
        <taxon>Microtetraspora</taxon>
    </lineage>
</organism>
<dbReference type="Gene3D" id="3.40.50.300">
    <property type="entry name" value="P-loop containing nucleotide triphosphate hydrolases"/>
    <property type="match status" value="1"/>
</dbReference>
<keyword evidence="10 12" id="KW-0472">Membrane</keyword>
<protein>
    <submittedName>
        <fullName evidence="14">DUF4118 domain-containing protein</fullName>
    </submittedName>
</protein>
<dbReference type="SUPFAM" id="SSF52402">
    <property type="entry name" value="Adenine nucleotide alpha hydrolases-like"/>
    <property type="match status" value="1"/>
</dbReference>
<keyword evidence="4 12" id="KW-0812">Transmembrane</keyword>
<keyword evidence="5" id="KW-0547">Nucleotide-binding</keyword>
<comment type="caution">
    <text evidence="14">The sequence shown here is derived from an EMBL/GenBank/DDBJ whole genome shotgun (WGS) entry which is preliminary data.</text>
</comment>
<proteinExistence type="predicted"/>
<evidence type="ECO:0000256" key="8">
    <source>
        <dbReference type="ARBA" id="ARBA00022989"/>
    </source>
</evidence>
<feature type="region of interest" description="Disordered" evidence="11">
    <location>
        <begin position="822"/>
        <end position="850"/>
    </location>
</feature>
<evidence type="ECO:0000313" key="14">
    <source>
        <dbReference type="EMBL" id="MEV0970852.1"/>
    </source>
</evidence>
<dbReference type="InterPro" id="IPR006016">
    <property type="entry name" value="UspA"/>
</dbReference>
<dbReference type="Proteomes" id="UP001551675">
    <property type="component" value="Unassembled WGS sequence"/>
</dbReference>
<evidence type="ECO:0000256" key="10">
    <source>
        <dbReference type="ARBA" id="ARBA00023136"/>
    </source>
</evidence>
<sequence length="850" mass="91032">MERGRLRVHLGAAPGVGKTYAMLEEGQRVMAGGTDVVIGLLEPHGRRLTAKMAEGLEVVPRRTLVYRGHVFTEMDTEAVLDRRPQVALVDELAHTNVPGAGNEKRWQDVERILDAGIDVITTLNIQHLESLKDVVEQITGIRQSETIPDEVVRRADQIELVDLTPEALRRRMVQGYIYPADRIDVALTHYFRPGNLTALRELALLWLADRVEEGLQRYRIEHGIATPWETKERIVVALSGDTAEQTLIRRAARIADRIPGSELLAVHVIRTDGRAGADPAILAGQRALVESLGGSYHQVVGADVATAILQFAHAENATQLVLGGARRGRLAGLLLGDQVVHKTTRMAGHIDVHVLTHERMARAPKVTLPSLTRGLGRTRFRWGAALAALLLPGLTLALVSLPGFGLAGPLLLYLLAVVAVALAGGLYPALVAAVGSGLLVDYYFVPPVHSLTIGRPADAAVLAVFILVASLVSSAVERAARRTRAAARSSVEAATLADLATGALRGGNDLPALLERVRTTFGLDSVSLLESDGAGGHRWFVIASAGSMPPERPEDADTEASIADGLVLAGHGRSLDAGDRRVFTACAALVAASLADHRSEQRAEERAAADRRRAELLRTVAGDLEPELTVVHRVIEGLRDRRAPHTEAEWGKLCDRADGAVERVHGLVADLVDVSRLNGALDVFLRPVDVGDVLIVAVDDLGPGGHDLVLRLPQELPNVIADAALLTRLVTYLAADALRRSPADAPPHIEAAPVNGRVEIRLIDHAARVPRFWEPDGDGYPTGIVPRVCADLAQAIGGVLRWAETAGGGFTAVLTLPAAATREGAKVTPADTDRRSHVRPISDPARREPG</sequence>
<dbReference type="PANTHER" id="PTHR45569">
    <property type="entry name" value="SENSOR PROTEIN KDPD"/>
    <property type="match status" value="1"/>
</dbReference>
<keyword evidence="7" id="KW-0067">ATP-binding</keyword>
<name>A0ABV3GH37_MICGL</name>
<evidence type="ECO:0000256" key="11">
    <source>
        <dbReference type="SAM" id="MobiDB-lite"/>
    </source>
</evidence>
<accession>A0ABV3GH37</accession>
<dbReference type="EMBL" id="JBFALK010000010">
    <property type="protein sequence ID" value="MEV0970852.1"/>
    <property type="molecule type" value="Genomic_DNA"/>
</dbReference>
<evidence type="ECO:0000256" key="1">
    <source>
        <dbReference type="ARBA" id="ARBA00004141"/>
    </source>
</evidence>
<feature type="transmembrane region" description="Helical" evidence="12">
    <location>
        <begin position="411"/>
        <end position="439"/>
    </location>
</feature>
<dbReference type="Gene3D" id="3.30.565.10">
    <property type="entry name" value="Histidine kinase-like ATPase, C-terminal domain"/>
    <property type="match status" value="1"/>
</dbReference>
<evidence type="ECO:0000256" key="4">
    <source>
        <dbReference type="ARBA" id="ARBA00022692"/>
    </source>
</evidence>
<evidence type="ECO:0000256" key="7">
    <source>
        <dbReference type="ARBA" id="ARBA00022840"/>
    </source>
</evidence>
<feature type="transmembrane region" description="Helical" evidence="12">
    <location>
        <begin position="380"/>
        <end position="399"/>
    </location>
</feature>
<evidence type="ECO:0000256" key="6">
    <source>
        <dbReference type="ARBA" id="ARBA00022777"/>
    </source>
</evidence>
<dbReference type="Gene3D" id="1.20.120.620">
    <property type="entry name" value="Backbone structure of the membrane domain of e. Coli histidine kinase receptor kdpd"/>
    <property type="match status" value="1"/>
</dbReference>
<keyword evidence="15" id="KW-1185">Reference proteome</keyword>
<dbReference type="RefSeq" id="WP_061258099.1">
    <property type="nucleotide sequence ID" value="NZ_JBFALK010000010.1"/>
</dbReference>
<feature type="domain" description="Histidine kinase" evidence="13">
    <location>
        <begin position="619"/>
        <end position="820"/>
    </location>
</feature>
<dbReference type="InterPro" id="IPR052023">
    <property type="entry name" value="Histidine_kinase_KdpD"/>
</dbReference>
<dbReference type="InterPro" id="IPR005467">
    <property type="entry name" value="His_kinase_dom"/>
</dbReference>
<keyword evidence="3" id="KW-0808">Transferase</keyword>
<feature type="transmembrane region" description="Helical" evidence="12">
    <location>
        <begin position="459"/>
        <end position="476"/>
    </location>
</feature>
<dbReference type="Pfam" id="PF13493">
    <property type="entry name" value="DUF4118"/>
    <property type="match status" value="1"/>
</dbReference>
<dbReference type="PANTHER" id="PTHR45569:SF1">
    <property type="entry name" value="SENSOR PROTEIN KDPD"/>
    <property type="match status" value="1"/>
</dbReference>
<evidence type="ECO:0000256" key="3">
    <source>
        <dbReference type="ARBA" id="ARBA00022679"/>
    </source>
</evidence>
<dbReference type="Pfam" id="PF02702">
    <property type="entry name" value="KdpD"/>
    <property type="match status" value="1"/>
</dbReference>
<dbReference type="InterPro" id="IPR027417">
    <property type="entry name" value="P-loop_NTPase"/>
</dbReference>
<keyword evidence="8 12" id="KW-1133">Transmembrane helix</keyword>
<keyword evidence="6" id="KW-0418">Kinase</keyword>
<dbReference type="Gene3D" id="3.40.50.620">
    <property type="entry name" value="HUPs"/>
    <property type="match status" value="1"/>
</dbReference>
<evidence type="ECO:0000256" key="2">
    <source>
        <dbReference type="ARBA" id="ARBA00022553"/>
    </source>
</evidence>
<dbReference type="InterPro" id="IPR025201">
    <property type="entry name" value="KdpD_TM"/>
</dbReference>
<dbReference type="InterPro" id="IPR003852">
    <property type="entry name" value="Sig_transdc_His_kinase_KdpD_N"/>
</dbReference>
<evidence type="ECO:0000256" key="5">
    <source>
        <dbReference type="ARBA" id="ARBA00022741"/>
    </source>
</evidence>
<dbReference type="SUPFAM" id="SSF55874">
    <property type="entry name" value="ATPase domain of HSP90 chaperone/DNA topoisomerase II/histidine kinase"/>
    <property type="match status" value="1"/>
</dbReference>
<evidence type="ECO:0000256" key="12">
    <source>
        <dbReference type="SAM" id="Phobius"/>
    </source>
</evidence>
<dbReference type="InterPro" id="IPR014729">
    <property type="entry name" value="Rossmann-like_a/b/a_fold"/>
</dbReference>
<evidence type="ECO:0000256" key="9">
    <source>
        <dbReference type="ARBA" id="ARBA00023012"/>
    </source>
</evidence>
<evidence type="ECO:0000313" key="15">
    <source>
        <dbReference type="Proteomes" id="UP001551675"/>
    </source>
</evidence>
<dbReference type="InterPro" id="IPR036890">
    <property type="entry name" value="HATPase_C_sf"/>
</dbReference>
<evidence type="ECO:0000259" key="13">
    <source>
        <dbReference type="PROSITE" id="PS50109"/>
    </source>
</evidence>
<reference evidence="14 15" key="1">
    <citation type="submission" date="2024-06" db="EMBL/GenBank/DDBJ databases">
        <title>The Natural Products Discovery Center: Release of the First 8490 Sequenced Strains for Exploring Actinobacteria Biosynthetic Diversity.</title>
        <authorList>
            <person name="Kalkreuter E."/>
            <person name="Kautsar S.A."/>
            <person name="Yang D."/>
            <person name="Bader C.D."/>
            <person name="Teijaro C.N."/>
            <person name="Fluegel L."/>
            <person name="Davis C.M."/>
            <person name="Simpson J.R."/>
            <person name="Lauterbach L."/>
            <person name="Steele A.D."/>
            <person name="Gui C."/>
            <person name="Meng S."/>
            <person name="Li G."/>
            <person name="Viehrig K."/>
            <person name="Ye F."/>
            <person name="Su P."/>
            <person name="Kiefer A.F."/>
            <person name="Nichols A."/>
            <person name="Cepeda A.J."/>
            <person name="Yan W."/>
            <person name="Fan B."/>
            <person name="Jiang Y."/>
            <person name="Adhikari A."/>
            <person name="Zheng C.-J."/>
            <person name="Schuster L."/>
            <person name="Cowan T.M."/>
            <person name="Smanski M.J."/>
            <person name="Chevrette M.G."/>
            <person name="De Carvalho L.P.S."/>
            <person name="Shen B."/>
        </authorList>
    </citation>
    <scope>NUCLEOTIDE SEQUENCE [LARGE SCALE GENOMIC DNA]</scope>
    <source>
        <strain evidence="14 15">NPDC050100</strain>
    </source>
</reference>
<keyword evidence="2" id="KW-0597">Phosphoprotein</keyword>
<gene>
    <name evidence="14" type="ORF">AB0I59_19645</name>
</gene>